<dbReference type="Pfam" id="PF00149">
    <property type="entry name" value="Metallophos"/>
    <property type="match status" value="1"/>
</dbReference>
<dbReference type="GO" id="GO:0016787">
    <property type="term" value="F:hydrolase activity"/>
    <property type="evidence" value="ECO:0007669"/>
    <property type="project" value="InterPro"/>
</dbReference>
<dbReference type="InterPro" id="IPR006311">
    <property type="entry name" value="TAT_signal"/>
</dbReference>
<protein>
    <submittedName>
        <fullName evidence="3">Alkaline phosphatase</fullName>
    </submittedName>
</protein>
<reference evidence="3 4" key="1">
    <citation type="submission" date="2021-12" db="EMBL/GenBank/DDBJ databases">
        <title>Genome sequencing of bacteria with rrn-lacking chromosome and rrn-plasmid.</title>
        <authorList>
            <person name="Anda M."/>
            <person name="Iwasaki W."/>
        </authorList>
    </citation>
    <scope>NUCLEOTIDE SEQUENCE [LARGE SCALE GENOMIC DNA]</scope>
    <source>
        <strain evidence="3 4">DSM 100852</strain>
        <plasmid evidence="3 4">pFA5</plasmid>
    </source>
</reference>
<feature type="domain" description="Calcineurin-like phosphoesterase" evidence="2">
    <location>
        <begin position="41"/>
        <end position="247"/>
    </location>
</feature>
<dbReference type="SUPFAM" id="SSF56300">
    <property type="entry name" value="Metallo-dependent phosphatases"/>
    <property type="match status" value="1"/>
</dbReference>
<keyword evidence="1" id="KW-0732">Signal</keyword>
<geneLocation type="plasmid" evidence="3 4">
    <name>pFA5</name>
</geneLocation>
<dbReference type="PANTHER" id="PTHR16509:SF1">
    <property type="entry name" value="MANGANESE-DEPENDENT ADP-RIBOSE_CDP-ALCOHOL DIPHOSPHATASE"/>
    <property type="match status" value="1"/>
</dbReference>
<dbReference type="RefSeq" id="WP_338395856.1">
    <property type="nucleotide sequence ID" value="NZ_AP025319.1"/>
</dbReference>
<name>A0AAU9CXJ1_9BACT</name>
<dbReference type="PANTHER" id="PTHR16509">
    <property type="match status" value="1"/>
</dbReference>
<evidence type="ECO:0000313" key="4">
    <source>
        <dbReference type="Proteomes" id="UP001348817"/>
    </source>
</evidence>
<dbReference type="InterPro" id="IPR004843">
    <property type="entry name" value="Calcineurin-like_PHP"/>
</dbReference>
<gene>
    <name evidence="3" type="ORF">FUAX_49690</name>
</gene>
<accession>A0AAU9CXJ1</accession>
<evidence type="ECO:0000259" key="2">
    <source>
        <dbReference type="Pfam" id="PF00149"/>
    </source>
</evidence>
<feature type="signal peptide" evidence="1">
    <location>
        <begin position="1"/>
        <end position="31"/>
    </location>
</feature>
<dbReference type="AlphaFoldDB" id="A0AAU9CXJ1"/>
<proteinExistence type="predicted"/>
<dbReference type="Proteomes" id="UP001348817">
    <property type="component" value="Plasmid pFA5"/>
</dbReference>
<evidence type="ECO:0000256" key="1">
    <source>
        <dbReference type="SAM" id="SignalP"/>
    </source>
</evidence>
<dbReference type="Gene3D" id="3.60.21.10">
    <property type="match status" value="1"/>
</dbReference>
<dbReference type="InterPro" id="IPR029052">
    <property type="entry name" value="Metallo-depent_PP-like"/>
</dbReference>
<dbReference type="PROSITE" id="PS51318">
    <property type="entry name" value="TAT"/>
    <property type="match status" value="1"/>
</dbReference>
<dbReference type="EMBL" id="AP025319">
    <property type="protein sequence ID" value="BDD12537.1"/>
    <property type="molecule type" value="Genomic_DNA"/>
</dbReference>
<keyword evidence="3" id="KW-0614">Plasmid</keyword>
<dbReference type="KEGG" id="fax:FUAX_49690"/>
<keyword evidence="4" id="KW-1185">Reference proteome</keyword>
<organism evidence="3 4">
    <name type="scientific">Fulvitalea axinellae</name>
    <dbReference type="NCBI Taxonomy" id="1182444"/>
    <lineage>
        <taxon>Bacteria</taxon>
        <taxon>Pseudomonadati</taxon>
        <taxon>Bacteroidota</taxon>
        <taxon>Cytophagia</taxon>
        <taxon>Cytophagales</taxon>
        <taxon>Persicobacteraceae</taxon>
        <taxon>Fulvitalea</taxon>
    </lineage>
</organism>
<feature type="chain" id="PRO_5043515812" evidence="1">
    <location>
        <begin position="32"/>
        <end position="306"/>
    </location>
</feature>
<sequence>MAEKKTINRRKFVKTSMLLASALPVFGSALAKGSEKPLVSFGMITDSHYADRPRHNERYYRDSMAKMKECVRVLNSVKPDFAVHLGDFKDQDAKPSERRTMKYLRDFERAYADFDGDRFHVLGNHDMDSLSKEQFLANVTNSGIGKDRAHYSFMRKGVRFIVLDGCYTKAGVSYDHDNFKWDDSQIPESQLEWLKAELSADRAPTVVFIHQQLLGEKTHMVLNADKVRKILSDSGQVLAVFQGHAHVDTQHTENGIHYCTLPAMCDGKGLDNNAFGVATLYDNGDIRLNGYKKVNDRNLKKAKGTS</sequence>
<evidence type="ECO:0000313" key="3">
    <source>
        <dbReference type="EMBL" id="BDD12537.1"/>
    </source>
</evidence>